<dbReference type="AlphaFoldDB" id="K3YAH8"/>
<evidence type="ECO:0000256" key="1">
    <source>
        <dbReference type="SAM" id="MobiDB-lite"/>
    </source>
</evidence>
<accession>K3YAH8</accession>
<feature type="compositionally biased region" description="Low complexity" evidence="1">
    <location>
        <begin position="80"/>
        <end position="103"/>
    </location>
</feature>
<reference evidence="2" key="2">
    <citation type="submission" date="2018-08" db="UniProtKB">
        <authorList>
            <consortium name="EnsemblPlants"/>
        </authorList>
    </citation>
    <scope>IDENTIFICATION</scope>
    <source>
        <strain evidence="2">Yugu1</strain>
    </source>
</reference>
<sequence length="158" mass="16636">MEPNVLSVSQSSLFTSPVSLSLIGEWRRVESISVAAGEVWCGGRRVTPQGCEGSGATPPPPCGQRRATTAHKCYRGGNCGATSVGRAARRGGASSAMPSSSHAVNGKPPSPPKPTSPPGADLARWQRRGRQGLGLHCPAQAHRRVKQEVQVRVQHDLN</sequence>
<evidence type="ECO:0000313" key="3">
    <source>
        <dbReference type="Proteomes" id="UP000004995"/>
    </source>
</evidence>
<reference evidence="3" key="1">
    <citation type="journal article" date="2012" name="Nat. Biotechnol.">
        <title>Reference genome sequence of the model plant Setaria.</title>
        <authorList>
            <person name="Bennetzen J.L."/>
            <person name="Schmutz J."/>
            <person name="Wang H."/>
            <person name="Percifield R."/>
            <person name="Hawkins J."/>
            <person name="Pontaroli A.C."/>
            <person name="Estep M."/>
            <person name="Feng L."/>
            <person name="Vaughn J.N."/>
            <person name="Grimwood J."/>
            <person name="Jenkins J."/>
            <person name="Barry K."/>
            <person name="Lindquist E."/>
            <person name="Hellsten U."/>
            <person name="Deshpande S."/>
            <person name="Wang X."/>
            <person name="Wu X."/>
            <person name="Mitros T."/>
            <person name="Triplett J."/>
            <person name="Yang X."/>
            <person name="Ye C.Y."/>
            <person name="Mauro-Herrera M."/>
            <person name="Wang L."/>
            <person name="Li P."/>
            <person name="Sharma M."/>
            <person name="Sharma R."/>
            <person name="Ronald P.C."/>
            <person name="Panaud O."/>
            <person name="Kellogg E.A."/>
            <person name="Brutnell T.P."/>
            <person name="Doust A.N."/>
            <person name="Tuskan G.A."/>
            <person name="Rokhsar D."/>
            <person name="Devos K.M."/>
        </authorList>
    </citation>
    <scope>NUCLEOTIDE SEQUENCE [LARGE SCALE GENOMIC DNA]</scope>
    <source>
        <strain evidence="3">cv. Yugu1</strain>
    </source>
</reference>
<dbReference type="EMBL" id="AGNK02004110">
    <property type="status" value="NOT_ANNOTATED_CDS"/>
    <property type="molecule type" value="Genomic_DNA"/>
</dbReference>
<evidence type="ECO:0000313" key="2">
    <source>
        <dbReference type="EnsemblPlants" id="KQK96373"/>
    </source>
</evidence>
<name>K3YAH8_SETIT</name>
<feature type="compositionally biased region" description="Pro residues" evidence="1">
    <location>
        <begin position="108"/>
        <end position="117"/>
    </location>
</feature>
<dbReference type="Proteomes" id="UP000004995">
    <property type="component" value="Unassembled WGS sequence"/>
</dbReference>
<proteinExistence type="predicted"/>
<dbReference type="Gramene" id="KQK96373">
    <property type="protein sequence ID" value="KQK96373"/>
    <property type="gene ID" value="SETIT_011220mg"/>
</dbReference>
<feature type="region of interest" description="Disordered" evidence="1">
    <location>
        <begin position="77"/>
        <end position="158"/>
    </location>
</feature>
<feature type="compositionally biased region" description="Basic and acidic residues" evidence="1">
    <location>
        <begin position="146"/>
        <end position="158"/>
    </location>
</feature>
<organism evidence="2 3">
    <name type="scientific">Setaria italica</name>
    <name type="common">Foxtail millet</name>
    <name type="synonym">Panicum italicum</name>
    <dbReference type="NCBI Taxonomy" id="4555"/>
    <lineage>
        <taxon>Eukaryota</taxon>
        <taxon>Viridiplantae</taxon>
        <taxon>Streptophyta</taxon>
        <taxon>Embryophyta</taxon>
        <taxon>Tracheophyta</taxon>
        <taxon>Spermatophyta</taxon>
        <taxon>Magnoliopsida</taxon>
        <taxon>Liliopsida</taxon>
        <taxon>Poales</taxon>
        <taxon>Poaceae</taxon>
        <taxon>PACMAD clade</taxon>
        <taxon>Panicoideae</taxon>
        <taxon>Panicodae</taxon>
        <taxon>Paniceae</taxon>
        <taxon>Cenchrinae</taxon>
        <taxon>Setaria</taxon>
    </lineage>
</organism>
<dbReference type="EnsemblPlants" id="KQK96373">
    <property type="protein sequence ID" value="KQK96373"/>
    <property type="gene ID" value="SETIT_011220mg"/>
</dbReference>
<protein>
    <submittedName>
        <fullName evidence="2">Uncharacterized protein</fullName>
    </submittedName>
</protein>
<dbReference type="HOGENOM" id="CLU_1672297_0_0_1"/>
<keyword evidence="3" id="KW-1185">Reference proteome</keyword>
<dbReference type="InParanoid" id="K3YAH8"/>